<protein>
    <recommendedName>
        <fullName evidence="3">Lipoprotein</fullName>
    </recommendedName>
</protein>
<proteinExistence type="predicted"/>
<dbReference type="RefSeq" id="WP_202337064.1">
    <property type="nucleotide sequence ID" value="NZ_CP068439.1"/>
</dbReference>
<evidence type="ECO:0008006" key="3">
    <source>
        <dbReference type="Google" id="ProtNLM"/>
    </source>
</evidence>
<evidence type="ECO:0000313" key="2">
    <source>
        <dbReference type="Proteomes" id="UP000629420"/>
    </source>
</evidence>
<sequence length="149" mass="16939">MKLKKIAILLLLTAIIVSCKNKKEESKETETPITETTTPETVMRDTVAIIENLQGKWKEAEYPYRTAEFKGAEVKFVEEGVVEPPKFEAYQIATTCPARQESANKIAPELVYFYLPENKLCQKISVADGKLTLSGTTQDYRIVYERVKE</sequence>
<gene>
    <name evidence="1" type="ORF">JK629_02495</name>
</gene>
<reference evidence="1 2" key="1">
    <citation type="submission" date="2021-01" db="EMBL/GenBank/DDBJ databases">
        <title>Aequorivita sp. strain KX20305, a bacterium isolated from the sediment collected at a cold seep field in South China Sea.</title>
        <authorList>
            <person name="Zhang H."/>
            <person name="Li C."/>
        </authorList>
    </citation>
    <scope>NUCLEOTIDE SEQUENCE [LARGE SCALE GENOMIC DNA]</scope>
    <source>
        <strain evidence="1 2">KX20305</strain>
    </source>
</reference>
<dbReference type="Proteomes" id="UP000629420">
    <property type="component" value="Chromosome"/>
</dbReference>
<keyword evidence="2" id="KW-1185">Reference proteome</keyword>
<dbReference type="PROSITE" id="PS51257">
    <property type="entry name" value="PROKAR_LIPOPROTEIN"/>
    <property type="match status" value="1"/>
</dbReference>
<accession>A0ABX7DU55</accession>
<name>A0ABX7DU55_9FLAO</name>
<dbReference type="EMBL" id="CP068439">
    <property type="protein sequence ID" value="QQX77161.1"/>
    <property type="molecule type" value="Genomic_DNA"/>
</dbReference>
<organism evidence="1 2">
    <name type="scientific">Aequorivita iocasae</name>
    <dbReference type="NCBI Taxonomy" id="2803865"/>
    <lineage>
        <taxon>Bacteria</taxon>
        <taxon>Pseudomonadati</taxon>
        <taxon>Bacteroidota</taxon>
        <taxon>Flavobacteriia</taxon>
        <taxon>Flavobacteriales</taxon>
        <taxon>Flavobacteriaceae</taxon>
        <taxon>Aequorivita</taxon>
    </lineage>
</organism>
<evidence type="ECO:0000313" key="1">
    <source>
        <dbReference type="EMBL" id="QQX77161.1"/>
    </source>
</evidence>